<dbReference type="PRINTS" id="PR00625">
    <property type="entry name" value="JDOMAIN"/>
</dbReference>
<dbReference type="InterPro" id="IPR051948">
    <property type="entry name" value="Hsp70_co-chaperone_J-domain"/>
</dbReference>
<name>A0ABT7LYX3_9CYAN</name>
<proteinExistence type="predicted"/>
<keyword evidence="4" id="KW-1185">Reference proteome</keyword>
<accession>A0ABT7LYX3</accession>
<gene>
    <name evidence="3" type="ORF">QQ055_02350</name>
</gene>
<reference evidence="3 4" key="1">
    <citation type="submission" date="2023-06" db="EMBL/GenBank/DDBJ databases">
        <title>Whole genome sequence of Oscillatoria calcuttensis NRMC-F 0142.</title>
        <authorList>
            <person name="Shakena Fathima T."/>
            <person name="Muralitharan G."/>
            <person name="Thajuddin N."/>
        </authorList>
    </citation>
    <scope>NUCLEOTIDE SEQUENCE [LARGE SCALE GENOMIC DNA]</scope>
    <source>
        <strain evidence="3 4">NRMC-F 0142</strain>
    </source>
</reference>
<dbReference type="Gene3D" id="1.10.287.110">
    <property type="entry name" value="DnaJ domain"/>
    <property type="match status" value="1"/>
</dbReference>
<protein>
    <submittedName>
        <fullName evidence="3">J domain-containing protein</fullName>
    </submittedName>
</protein>
<dbReference type="CDD" id="cd06257">
    <property type="entry name" value="DnaJ"/>
    <property type="match status" value="1"/>
</dbReference>
<keyword evidence="1" id="KW-0143">Chaperone</keyword>
<dbReference type="EMBL" id="JASVEJ010000009">
    <property type="protein sequence ID" value="MDL5056315.1"/>
    <property type="molecule type" value="Genomic_DNA"/>
</dbReference>
<organism evidence="3 4">
    <name type="scientific">Geitlerinema calcuttense NRMC-F 0142</name>
    <dbReference type="NCBI Taxonomy" id="2922238"/>
    <lineage>
        <taxon>Bacteria</taxon>
        <taxon>Bacillati</taxon>
        <taxon>Cyanobacteriota</taxon>
        <taxon>Cyanophyceae</taxon>
        <taxon>Geitlerinematales</taxon>
        <taxon>Geitlerinemataceae</taxon>
        <taxon>Geitlerinema</taxon>
    </lineage>
</organism>
<dbReference type="Proteomes" id="UP001230986">
    <property type="component" value="Unassembled WGS sequence"/>
</dbReference>
<evidence type="ECO:0000313" key="3">
    <source>
        <dbReference type="EMBL" id="MDL5056315.1"/>
    </source>
</evidence>
<sequence>MNESNPYHILEVSPTATQAEIKQAYRRLAKRFHPDTQSATADRDRIVQVNAAYEVLSDPQRRRTYDQKLRRVDRQVKKTTVASPRSRYQRAAAGHDTDEQLKLWLSYVYTPVNRSLNSILSSLDEQIDELAADPFDDELIEDFQSYLEQCRQFLADAQAAFSSVPNPGSIASVAAHLYYCLNHVSDGIEELNWFTLNYDEHYLHTGKELFRMAARLRREAQLALRNLAF</sequence>
<dbReference type="PANTHER" id="PTHR44360">
    <property type="entry name" value="DNAJ HOMOLOG SUBFAMILY B MEMBER 9"/>
    <property type="match status" value="1"/>
</dbReference>
<evidence type="ECO:0000256" key="1">
    <source>
        <dbReference type="ARBA" id="ARBA00023186"/>
    </source>
</evidence>
<feature type="domain" description="J" evidence="2">
    <location>
        <begin position="5"/>
        <end position="69"/>
    </location>
</feature>
<dbReference type="InterPro" id="IPR001623">
    <property type="entry name" value="DnaJ_domain"/>
</dbReference>
<dbReference type="Pfam" id="PF00226">
    <property type="entry name" value="DnaJ"/>
    <property type="match status" value="1"/>
</dbReference>
<dbReference type="InterPro" id="IPR036869">
    <property type="entry name" value="J_dom_sf"/>
</dbReference>
<dbReference type="SUPFAM" id="SSF46565">
    <property type="entry name" value="Chaperone J-domain"/>
    <property type="match status" value="1"/>
</dbReference>
<dbReference type="PANTHER" id="PTHR44360:SF1">
    <property type="entry name" value="DNAJ HOMOLOG SUBFAMILY B MEMBER 9"/>
    <property type="match status" value="1"/>
</dbReference>
<comment type="caution">
    <text evidence="3">The sequence shown here is derived from an EMBL/GenBank/DDBJ whole genome shotgun (WGS) entry which is preliminary data.</text>
</comment>
<dbReference type="RefSeq" id="WP_286004172.1">
    <property type="nucleotide sequence ID" value="NZ_JASVEJ010000009.1"/>
</dbReference>
<dbReference type="SMART" id="SM00271">
    <property type="entry name" value="DnaJ"/>
    <property type="match status" value="1"/>
</dbReference>
<evidence type="ECO:0000313" key="4">
    <source>
        <dbReference type="Proteomes" id="UP001230986"/>
    </source>
</evidence>
<dbReference type="PROSITE" id="PS50076">
    <property type="entry name" value="DNAJ_2"/>
    <property type="match status" value="1"/>
</dbReference>
<evidence type="ECO:0000259" key="2">
    <source>
        <dbReference type="PROSITE" id="PS50076"/>
    </source>
</evidence>